<comment type="caution">
    <text evidence="2">The sequence shown here is derived from an EMBL/GenBank/DDBJ whole genome shotgun (WGS) entry which is preliminary data.</text>
</comment>
<accession>A0ABP8ZKX9</accession>
<sequence length="141" mass="15133">MAAVASTTSPPRGRLGPVLGAPRPRLDRLLRSVHPSGPTPPPCLATAEWAYRRIRLLQQAGHGDDTRPDSVVADAPRLHGAGIEHADRQPVIYHHIAALADVLAHANPALRPDMRDPPKRQSVGRGSRRPLHGRPAAVARA</sequence>
<keyword evidence="3" id="KW-1185">Reference proteome</keyword>
<feature type="region of interest" description="Disordered" evidence="1">
    <location>
        <begin position="1"/>
        <end position="23"/>
    </location>
</feature>
<reference evidence="3" key="1">
    <citation type="journal article" date="2019" name="Int. J. Syst. Evol. Microbiol.">
        <title>The Global Catalogue of Microorganisms (GCM) 10K type strain sequencing project: providing services to taxonomists for standard genome sequencing and annotation.</title>
        <authorList>
            <consortium name="The Broad Institute Genomics Platform"/>
            <consortium name="The Broad Institute Genome Sequencing Center for Infectious Disease"/>
            <person name="Wu L."/>
            <person name="Ma J."/>
        </authorList>
    </citation>
    <scope>NUCLEOTIDE SEQUENCE [LARGE SCALE GENOMIC DNA]</scope>
    <source>
        <strain evidence="3">JCM 18324</strain>
    </source>
</reference>
<dbReference type="Proteomes" id="UP001501147">
    <property type="component" value="Unassembled WGS sequence"/>
</dbReference>
<dbReference type="EMBL" id="BAABJV010000001">
    <property type="protein sequence ID" value="GAA4759509.1"/>
    <property type="molecule type" value="Genomic_DNA"/>
</dbReference>
<evidence type="ECO:0000313" key="3">
    <source>
        <dbReference type="Proteomes" id="UP001501147"/>
    </source>
</evidence>
<evidence type="ECO:0000313" key="2">
    <source>
        <dbReference type="EMBL" id="GAA4759509.1"/>
    </source>
</evidence>
<feature type="region of interest" description="Disordered" evidence="1">
    <location>
        <begin position="109"/>
        <end position="141"/>
    </location>
</feature>
<evidence type="ECO:0000256" key="1">
    <source>
        <dbReference type="SAM" id="MobiDB-lite"/>
    </source>
</evidence>
<protein>
    <recommendedName>
        <fullName evidence="4">Transposase</fullName>
    </recommendedName>
</protein>
<name>A0ABP8ZKX9_9ACTN</name>
<feature type="compositionally biased region" description="Polar residues" evidence="1">
    <location>
        <begin position="1"/>
        <end position="10"/>
    </location>
</feature>
<evidence type="ECO:0008006" key="4">
    <source>
        <dbReference type="Google" id="ProtNLM"/>
    </source>
</evidence>
<organism evidence="2 3">
    <name type="scientific">Streptomyces sanyensis</name>
    <dbReference type="NCBI Taxonomy" id="568869"/>
    <lineage>
        <taxon>Bacteria</taxon>
        <taxon>Bacillati</taxon>
        <taxon>Actinomycetota</taxon>
        <taxon>Actinomycetes</taxon>
        <taxon>Kitasatosporales</taxon>
        <taxon>Streptomycetaceae</taxon>
        <taxon>Streptomyces</taxon>
    </lineage>
</organism>
<proteinExistence type="predicted"/>
<gene>
    <name evidence="2" type="ORF">GCM10023329_00360</name>
</gene>